<dbReference type="STRING" id="41447.ENSSDUP00000017631"/>
<dbReference type="GO" id="GO:0003676">
    <property type="term" value="F:nucleic acid binding"/>
    <property type="evidence" value="ECO:0007669"/>
    <property type="project" value="InterPro"/>
</dbReference>
<reference evidence="2" key="1">
    <citation type="submission" date="2025-08" db="UniProtKB">
        <authorList>
            <consortium name="Ensembl"/>
        </authorList>
    </citation>
    <scope>IDENTIFICATION</scope>
</reference>
<name>A0A3B4UG26_SERDU</name>
<keyword evidence="3" id="KW-1185">Reference proteome</keyword>
<dbReference type="InterPro" id="IPR036397">
    <property type="entry name" value="RNaseH_sf"/>
</dbReference>
<sequence>TDGRQRVWQLCGENLRDDCIQETTQAGGGSVMVWADIHYGGKTPLVDGNVKATVYRDILENHCLPLYGNNFCLQDDNARAHRAAAAREFLDSDGVQQMSWPTWSPDMNPIEWKHQYRCSVNAIF</sequence>
<reference evidence="2" key="2">
    <citation type="submission" date="2025-09" db="UniProtKB">
        <authorList>
            <consortium name="Ensembl"/>
        </authorList>
    </citation>
    <scope>IDENTIFICATION</scope>
</reference>
<dbReference type="AlphaFoldDB" id="A0A3B4UG26"/>
<evidence type="ECO:0000313" key="3">
    <source>
        <dbReference type="Proteomes" id="UP000261420"/>
    </source>
</evidence>
<dbReference type="GeneTree" id="ENSGT00940000180704"/>
<dbReference type="Ensembl" id="ENSSDUT00000017954.1">
    <property type="protein sequence ID" value="ENSSDUP00000017631.1"/>
    <property type="gene ID" value="ENSSDUG00000012892.1"/>
</dbReference>
<dbReference type="Pfam" id="PF13358">
    <property type="entry name" value="DDE_3"/>
    <property type="match status" value="1"/>
</dbReference>
<organism evidence="2 3">
    <name type="scientific">Seriola dumerili</name>
    <name type="common">Greater amberjack</name>
    <name type="synonym">Caranx dumerili</name>
    <dbReference type="NCBI Taxonomy" id="41447"/>
    <lineage>
        <taxon>Eukaryota</taxon>
        <taxon>Metazoa</taxon>
        <taxon>Chordata</taxon>
        <taxon>Craniata</taxon>
        <taxon>Vertebrata</taxon>
        <taxon>Euteleostomi</taxon>
        <taxon>Actinopterygii</taxon>
        <taxon>Neopterygii</taxon>
        <taxon>Teleostei</taxon>
        <taxon>Neoteleostei</taxon>
        <taxon>Acanthomorphata</taxon>
        <taxon>Carangaria</taxon>
        <taxon>Carangiformes</taxon>
        <taxon>Carangidae</taxon>
        <taxon>Seriola</taxon>
    </lineage>
</organism>
<accession>A0A3B4UG26</accession>
<dbReference type="Proteomes" id="UP000261420">
    <property type="component" value="Unplaced"/>
</dbReference>
<dbReference type="OMA" id="VERMECL"/>
<feature type="domain" description="Tc1-like transposase DDE" evidence="1">
    <location>
        <begin position="4"/>
        <end position="111"/>
    </location>
</feature>
<dbReference type="InterPro" id="IPR038717">
    <property type="entry name" value="Tc1-like_DDE_dom"/>
</dbReference>
<evidence type="ECO:0000313" key="2">
    <source>
        <dbReference type="Ensembl" id="ENSSDUP00000017631.1"/>
    </source>
</evidence>
<dbReference type="Gene3D" id="3.30.420.10">
    <property type="entry name" value="Ribonuclease H-like superfamily/Ribonuclease H"/>
    <property type="match status" value="1"/>
</dbReference>
<proteinExistence type="predicted"/>
<evidence type="ECO:0000259" key="1">
    <source>
        <dbReference type="Pfam" id="PF13358"/>
    </source>
</evidence>
<protein>
    <recommendedName>
        <fullName evidence="1">Tc1-like transposase DDE domain-containing protein</fullName>
    </recommendedName>
</protein>